<evidence type="ECO:0000259" key="3">
    <source>
        <dbReference type="Pfam" id="PF26237"/>
    </source>
</evidence>
<dbReference type="InterPro" id="IPR058674">
    <property type="entry name" value="DUF8054_N"/>
</dbReference>
<evidence type="ECO:0000313" key="5">
    <source>
        <dbReference type="EMBL" id="SDM36917.1"/>
    </source>
</evidence>
<dbReference type="Pfam" id="PF26237">
    <property type="entry name" value="DUF8054_C"/>
    <property type="match status" value="1"/>
</dbReference>
<keyword evidence="6" id="KW-1185">Reference proteome</keyword>
<evidence type="ECO:0000256" key="1">
    <source>
        <dbReference type="SAM" id="Phobius"/>
    </source>
</evidence>
<proteinExistence type="predicted"/>
<feature type="domain" description="DUF8054" evidence="4">
    <location>
        <begin position="97"/>
        <end position="216"/>
    </location>
</feature>
<dbReference type="InterPro" id="IPR058775">
    <property type="entry name" value="DUF8054_M"/>
</dbReference>
<evidence type="ECO:0000313" key="6">
    <source>
        <dbReference type="Proteomes" id="UP000199451"/>
    </source>
</evidence>
<evidence type="ECO:0000259" key="2">
    <source>
        <dbReference type="Pfam" id="PF26236"/>
    </source>
</evidence>
<feature type="domain" description="DUF8054" evidence="2">
    <location>
        <begin position="6"/>
        <end position="86"/>
    </location>
</feature>
<organism evidence="5 6">
    <name type="scientific">Halogranum gelatinilyticum</name>
    <dbReference type="NCBI Taxonomy" id="660521"/>
    <lineage>
        <taxon>Archaea</taxon>
        <taxon>Methanobacteriati</taxon>
        <taxon>Methanobacteriota</taxon>
        <taxon>Stenosarchaea group</taxon>
        <taxon>Halobacteria</taxon>
        <taxon>Halobacteriales</taxon>
        <taxon>Haloferacaceae</taxon>
    </lineage>
</organism>
<name>A0A1G9SNJ9_9EURY</name>
<sequence length="278" mass="30780">MNITYLDRLRQPEYTGENRCIPCTITNVAIAAVASTAVAVASPPLGVGLFGASLAAIYLRGYLVPGTPELTKRYFPDWLLRKFDKDPRARIDLDSIDAESVLREAGAIVDDEATGDVVVADDFETAWYERMARMDDSETDRDELAALLDVDADRIAISWHGDAFVAYLDSEWVGQWESRAAFVADIAASEVLATRYDDWEYLPMAYRSQILGGLRLCIERCPACEGHVALDQHVVSSCCRSYDVVAATCNDCNARLFEVEFYDSTLADDEEESAEATV</sequence>
<dbReference type="Pfam" id="PF26238">
    <property type="entry name" value="DUF8054_M"/>
    <property type="match status" value="1"/>
</dbReference>
<dbReference type="Pfam" id="PF26236">
    <property type="entry name" value="DUF8054_N"/>
    <property type="match status" value="1"/>
</dbReference>
<dbReference type="AlphaFoldDB" id="A0A1G9SNJ9"/>
<feature type="domain" description="DUF8054" evidence="3">
    <location>
        <begin position="219"/>
        <end position="259"/>
    </location>
</feature>
<keyword evidence="1" id="KW-0472">Membrane</keyword>
<dbReference type="EMBL" id="FNHL01000002">
    <property type="protein sequence ID" value="SDM36917.1"/>
    <property type="molecule type" value="Genomic_DNA"/>
</dbReference>
<dbReference type="InterPro" id="IPR058675">
    <property type="entry name" value="DUF8054_C"/>
</dbReference>
<keyword evidence="1" id="KW-0812">Transmembrane</keyword>
<protein>
    <submittedName>
        <fullName evidence="5">Uncharacterized protein</fullName>
    </submittedName>
</protein>
<accession>A0A1G9SNJ9</accession>
<gene>
    <name evidence="5" type="ORF">SAMN04487949_1431</name>
</gene>
<keyword evidence="1" id="KW-1133">Transmembrane helix</keyword>
<reference evidence="6" key="1">
    <citation type="submission" date="2016-10" db="EMBL/GenBank/DDBJ databases">
        <authorList>
            <person name="Varghese N."/>
            <person name="Submissions S."/>
        </authorList>
    </citation>
    <scope>NUCLEOTIDE SEQUENCE [LARGE SCALE GENOMIC DNA]</scope>
    <source>
        <strain evidence="6">CGMCC 1.10119</strain>
    </source>
</reference>
<dbReference type="OrthoDB" id="292134at2157"/>
<evidence type="ECO:0000259" key="4">
    <source>
        <dbReference type="Pfam" id="PF26238"/>
    </source>
</evidence>
<feature type="transmembrane region" description="Helical" evidence="1">
    <location>
        <begin position="20"/>
        <end position="39"/>
    </location>
</feature>
<dbReference type="Proteomes" id="UP000199451">
    <property type="component" value="Unassembled WGS sequence"/>
</dbReference>
<dbReference type="RefSeq" id="WP_170830584.1">
    <property type="nucleotide sequence ID" value="NZ_FNHL01000002.1"/>
</dbReference>